<dbReference type="SUPFAM" id="SSF54909">
    <property type="entry name" value="Dimeric alpha+beta barrel"/>
    <property type="match status" value="1"/>
</dbReference>
<dbReference type="PANTHER" id="PTHR41521:SF4">
    <property type="entry name" value="BLR0684 PROTEIN"/>
    <property type="match status" value="1"/>
</dbReference>
<dbReference type="RefSeq" id="WP_141634899.1">
    <property type="nucleotide sequence ID" value="NZ_VIGB01000003.1"/>
</dbReference>
<dbReference type="Pfam" id="PF07045">
    <property type="entry name" value="DUF1330"/>
    <property type="match status" value="1"/>
</dbReference>
<dbReference type="Proteomes" id="UP000319103">
    <property type="component" value="Unassembled WGS sequence"/>
</dbReference>
<name>A0A540W5M5_9ACTN</name>
<gene>
    <name evidence="2" type="ORF">E6W39_21445</name>
</gene>
<dbReference type="EMBL" id="VIGB01000003">
    <property type="protein sequence ID" value="TQF04322.1"/>
    <property type="molecule type" value="Genomic_DNA"/>
</dbReference>
<dbReference type="OrthoDB" id="9806380at2"/>
<protein>
    <submittedName>
        <fullName evidence="2">DUF1330 domain-containing protein</fullName>
    </submittedName>
</protein>
<accession>A0A540W5M5</accession>
<dbReference type="AlphaFoldDB" id="A0A540W5M5"/>
<dbReference type="InterPro" id="IPR011008">
    <property type="entry name" value="Dimeric_a/b-barrel"/>
</dbReference>
<organism evidence="2 3">
    <name type="scientific">Kitasatospora acidiphila</name>
    <dbReference type="NCBI Taxonomy" id="2567942"/>
    <lineage>
        <taxon>Bacteria</taxon>
        <taxon>Bacillati</taxon>
        <taxon>Actinomycetota</taxon>
        <taxon>Actinomycetes</taxon>
        <taxon>Kitasatosporales</taxon>
        <taxon>Streptomycetaceae</taxon>
        <taxon>Kitasatospora</taxon>
    </lineage>
</organism>
<dbReference type="PANTHER" id="PTHR41521">
    <property type="match status" value="1"/>
</dbReference>
<sequence length="107" mass="12033">MAAYALAHMHSVDFGPQIIEYLERIDATLDDFGGRFIVHGNPIELIEGSWDGNLIIIEFPDLERARAWYDSPQYQEILPLRTENSVSDTLLVGGMPDGYRGADSLKH</sequence>
<proteinExistence type="predicted"/>
<reference evidence="2 3" key="1">
    <citation type="submission" date="2019-06" db="EMBL/GenBank/DDBJ databases">
        <title>Description of Kitasatospora acidophila sp. nov. isolated from pine grove soil, and reclassification of Streptomyces novaecaesareae to Kitasatospora novaeceasareae comb. nov.</title>
        <authorList>
            <person name="Kim M.J."/>
        </authorList>
    </citation>
    <scope>NUCLEOTIDE SEQUENCE [LARGE SCALE GENOMIC DNA]</scope>
    <source>
        <strain evidence="2 3">MMS16-CNU292</strain>
    </source>
</reference>
<keyword evidence="3" id="KW-1185">Reference proteome</keyword>
<evidence type="ECO:0000313" key="3">
    <source>
        <dbReference type="Proteomes" id="UP000319103"/>
    </source>
</evidence>
<feature type="domain" description="DUF1330" evidence="1">
    <location>
        <begin position="3"/>
        <end position="95"/>
    </location>
</feature>
<comment type="caution">
    <text evidence="2">The sequence shown here is derived from an EMBL/GenBank/DDBJ whole genome shotgun (WGS) entry which is preliminary data.</text>
</comment>
<dbReference type="InterPro" id="IPR010753">
    <property type="entry name" value="DUF1330"/>
</dbReference>
<dbReference type="Gene3D" id="3.30.70.100">
    <property type="match status" value="1"/>
</dbReference>
<evidence type="ECO:0000313" key="2">
    <source>
        <dbReference type="EMBL" id="TQF04322.1"/>
    </source>
</evidence>
<evidence type="ECO:0000259" key="1">
    <source>
        <dbReference type="Pfam" id="PF07045"/>
    </source>
</evidence>